<accession>A0A6M2CQL5</accession>
<dbReference type="EMBL" id="GHWJ01003168">
    <property type="protein sequence ID" value="NOV35905.1"/>
    <property type="molecule type" value="Transcribed_RNA"/>
</dbReference>
<dbReference type="GO" id="GO:0003352">
    <property type="term" value="P:regulation of cilium movement"/>
    <property type="evidence" value="ECO:0007669"/>
    <property type="project" value="InterPro"/>
</dbReference>
<evidence type="ECO:0000256" key="1">
    <source>
        <dbReference type="SAM" id="MobiDB-lite"/>
    </source>
</evidence>
<name>A0A6M2CQL5_RHIMP</name>
<proteinExistence type="predicted"/>
<feature type="region of interest" description="Disordered" evidence="1">
    <location>
        <begin position="58"/>
        <end position="79"/>
    </location>
</feature>
<dbReference type="PANTHER" id="PTHR13238">
    <property type="entry name" value="PROTEIN C21ORF59"/>
    <property type="match status" value="1"/>
</dbReference>
<dbReference type="VEuPathDB" id="VectorBase:LOC119176088"/>
<dbReference type="AlphaFoldDB" id="A0A6M2CQL5"/>
<protein>
    <submittedName>
        <fullName evidence="2">Uncharacterized protein</fullName>
    </submittedName>
</protein>
<dbReference type="OrthoDB" id="276065at2759"/>
<reference evidence="2" key="1">
    <citation type="submission" date="2019-09" db="EMBL/GenBank/DDBJ databases">
        <title>Organ-specific transcriptomic study of the physiology of the cattle tick, Rhipicephalus microplus.</title>
        <authorList>
            <person name="Tirloni L."/>
            <person name="Braz G."/>
            <person name="Gandara A.C.P."/>
            <person name="Sabadin G.A."/>
            <person name="da Silva R.M."/>
            <person name="Guizzo M.G."/>
            <person name="Machado J.A."/>
            <person name="Costa E.P."/>
            <person name="Gomes H.F."/>
            <person name="Moraes J."/>
            <person name="Mota M.B.S."/>
            <person name="Mesquita R.D."/>
            <person name="Alvarenga P.H."/>
            <person name="Alves F."/>
            <person name="Seixas A."/>
            <person name="da Fonseca R.N."/>
            <person name="Fogaca A."/>
            <person name="Logullo C."/>
            <person name="Tanaka A."/>
            <person name="Daffre S."/>
            <person name="Termignoni C."/>
            <person name="Vaz I.S.Jr."/>
            <person name="Oliveira P.L."/>
            <person name="Ribeiro J.M."/>
        </authorList>
    </citation>
    <scope>NUCLEOTIDE SEQUENCE</scope>
    <source>
        <strain evidence="2">Porto Alegre</strain>
    </source>
</reference>
<dbReference type="InterPro" id="IPR021298">
    <property type="entry name" value="CFAP298"/>
</dbReference>
<dbReference type="Pfam" id="PF11069">
    <property type="entry name" value="CFAP298"/>
    <property type="match status" value="1"/>
</dbReference>
<evidence type="ECO:0000313" key="2">
    <source>
        <dbReference type="EMBL" id="NOV35905.1"/>
    </source>
</evidence>
<sequence>MVKIKVYCDNAVQFLVETSLCTPLGALVDDLTDIYNGVLVIRQAAADIEDFARQLGAHTEEPQDESATSPPSATADPGGTIMKVTAEALARVSSSQLESGKCLTKNTIKSTKEMLKATLCALEPPEAVEKERKALVASVDKGEIEKPLSRNDAKLWWAGRELSRGNELRKYFGNNEKTTVTATLSTQAPARNKFSETQFKEYVLQRMKQNKEFETLEPDDETENYDKEHLRKSVHGLVEIKWKP</sequence>
<organism evidence="2">
    <name type="scientific">Rhipicephalus microplus</name>
    <name type="common">Cattle tick</name>
    <name type="synonym">Boophilus microplus</name>
    <dbReference type="NCBI Taxonomy" id="6941"/>
    <lineage>
        <taxon>Eukaryota</taxon>
        <taxon>Metazoa</taxon>
        <taxon>Ecdysozoa</taxon>
        <taxon>Arthropoda</taxon>
        <taxon>Chelicerata</taxon>
        <taxon>Arachnida</taxon>
        <taxon>Acari</taxon>
        <taxon>Parasitiformes</taxon>
        <taxon>Ixodida</taxon>
        <taxon>Ixodoidea</taxon>
        <taxon>Ixodidae</taxon>
        <taxon>Rhipicephalinae</taxon>
        <taxon>Rhipicephalus</taxon>
        <taxon>Boophilus</taxon>
    </lineage>
</organism>